<dbReference type="EMBL" id="JAABLQ010000001">
    <property type="protein sequence ID" value="NBN78254.1"/>
    <property type="molecule type" value="Genomic_DNA"/>
</dbReference>
<evidence type="ECO:0000256" key="1">
    <source>
        <dbReference type="ARBA" id="ARBA00004496"/>
    </source>
</evidence>
<protein>
    <submittedName>
        <fullName evidence="7">MarR family transcriptional regulator</fullName>
    </submittedName>
</protein>
<comment type="subcellular location">
    <subcellularLocation>
        <location evidence="1">Cytoplasm</location>
    </subcellularLocation>
</comment>
<dbReference type="InterPro" id="IPR000835">
    <property type="entry name" value="HTH_MarR-typ"/>
</dbReference>
<dbReference type="InterPro" id="IPR039422">
    <property type="entry name" value="MarR/SlyA-like"/>
</dbReference>
<evidence type="ECO:0000256" key="4">
    <source>
        <dbReference type="ARBA" id="ARBA00023125"/>
    </source>
</evidence>
<dbReference type="GO" id="GO:0006950">
    <property type="term" value="P:response to stress"/>
    <property type="evidence" value="ECO:0007669"/>
    <property type="project" value="TreeGrafter"/>
</dbReference>
<dbReference type="InterPro" id="IPR036390">
    <property type="entry name" value="WH_DNA-bd_sf"/>
</dbReference>
<sequence>MTAPKGSSDPTQPAPAACEDLLKLGNFLCFSVYSAGHAFTRAYKPILDKLGLTYPQYLVMVALWEQDGQTVGGLGGRLGLESNTLTPLVKRLEAMDLVARQRCTEDERQVRVRLSDKGRSLKSRAAGIPLCLGAATGLTVEDARRMQADLERLREALEAAAPALPAVFEAARGKV</sequence>
<dbReference type="Gene3D" id="1.10.10.10">
    <property type="entry name" value="Winged helix-like DNA-binding domain superfamily/Winged helix DNA-binding domain"/>
    <property type="match status" value="1"/>
</dbReference>
<dbReference type="PANTHER" id="PTHR33164">
    <property type="entry name" value="TRANSCRIPTIONAL REGULATOR, MARR FAMILY"/>
    <property type="match status" value="1"/>
</dbReference>
<dbReference type="GO" id="GO:0003677">
    <property type="term" value="F:DNA binding"/>
    <property type="evidence" value="ECO:0007669"/>
    <property type="project" value="UniProtKB-KW"/>
</dbReference>
<proteinExistence type="predicted"/>
<dbReference type="InterPro" id="IPR036388">
    <property type="entry name" value="WH-like_DNA-bd_sf"/>
</dbReference>
<dbReference type="Proteomes" id="UP000586722">
    <property type="component" value="Unassembled WGS sequence"/>
</dbReference>
<keyword evidence="3" id="KW-0805">Transcription regulation</keyword>
<evidence type="ECO:0000313" key="8">
    <source>
        <dbReference type="Proteomes" id="UP000586722"/>
    </source>
</evidence>
<keyword evidence="8" id="KW-1185">Reference proteome</keyword>
<evidence type="ECO:0000256" key="3">
    <source>
        <dbReference type="ARBA" id="ARBA00023015"/>
    </source>
</evidence>
<dbReference type="AlphaFoldDB" id="A0A7X5J824"/>
<keyword evidence="4" id="KW-0238">DNA-binding</keyword>
<dbReference type="PANTHER" id="PTHR33164:SF5">
    <property type="entry name" value="ORGANIC HYDROPEROXIDE RESISTANCE TRANSCRIPTIONAL REGULATOR"/>
    <property type="match status" value="1"/>
</dbReference>
<dbReference type="GO" id="GO:0003700">
    <property type="term" value="F:DNA-binding transcription factor activity"/>
    <property type="evidence" value="ECO:0007669"/>
    <property type="project" value="InterPro"/>
</dbReference>
<organism evidence="7 8">
    <name type="scientific">Pannonibacter tanglangensis</name>
    <dbReference type="NCBI Taxonomy" id="2750084"/>
    <lineage>
        <taxon>Bacteria</taxon>
        <taxon>Pseudomonadati</taxon>
        <taxon>Pseudomonadota</taxon>
        <taxon>Alphaproteobacteria</taxon>
        <taxon>Hyphomicrobiales</taxon>
        <taxon>Stappiaceae</taxon>
        <taxon>Pannonibacter</taxon>
    </lineage>
</organism>
<dbReference type="GO" id="GO:0005737">
    <property type="term" value="C:cytoplasm"/>
    <property type="evidence" value="ECO:0007669"/>
    <property type="project" value="UniProtKB-SubCell"/>
</dbReference>
<dbReference type="InterPro" id="IPR055166">
    <property type="entry name" value="Transc_reg_Sar_Rot_HTH"/>
</dbReference>
<name>A0A7X5J824_9HYPH</name>
<comment type="caution">
    <text evidence="7">The sequence shown here is derived from an EMBL/GenBank/DDBJ whole genome shotgun (WGS) entry which is preliminary data.</text>
</comment>
<evidence type="ECO:0000256" key="2">
    <source>
        <dbReference type="ARBA" id="ARBA00022490"/>
    </source>
</evidence>
<dbReference type="FunFam" id="1.10.10.10:FF:000163">
    <property type="entry name" value="MarR family transcriptional regulator"/>
    <property type="match status" value="1"/>
</dbReference>
<dbReference type="SMART" id="SM00347">
    <property type="entry name" value="HTH_MARR"/>
    <property type="match status" value="1"/>
</dbReference>
<keyword evidence="2" id="KW-0963">Cytoplasm</keyword>
<keyword evidence="5" id="KW-0804">Transcription</keyword>
<evidence type="ECO:0000259" key="6">
    <source>
        <dbReference type="PROSITE" id="PS50995"/>
    </source>
</evidence>
<dbReference type="PROSITE" id="PS50995">
    <property type="entry name" value="HTH_MARR_2"/>
    <property type="match status" value="1"/>
</dbReference>
<accession>A0A7X5J824</accession>
<dbReference type="RefSeq" id="WP_161708333.1">
    <property type="nucleotide sequence ID" value="NZ_JAABLQ010000001.1"/>
</dbReference>
<gene>
    <name evidence="7" type="ORF">GWI72_08250</name>
</gene>
<evidence type="ECO:0000256" key="5">
    <source>
        <dbReference type="ARBA" id="ARBA00023163"/>
    </source>
</evidence>
<dbReference type="SUPFAM" id="SSF46785">
    <property type="entry name" value="Winged helix' DNA-binding domain"/>
    <property type="match status" value="1"/>
</dbReference>
<reference evidence="8" key="1">
    <citation type="submission" date="2020-01" db="EMBL/GenBank/DDBJ databases">
        <authorList>
            <person name="Fang Y."/>
            <person name="Sun R."/>
            <person name="Nie L."/>
            <person name="He J."/>
            <person name="Hao L."/>
            <person name="Wang L."/>
            <person name="Su S."/>
            <person name="Lv E."/>
            <person name="Zhang Z."/>
            <person name="Xie R."/>
            <person name="Liu H."/>
        </authorList>
    </citation>
    <scope>NUCLEOTIDE SEQUENCE [LARGE SCALE GENOMIC DNA]</scope>
    <source>
        <strain evidence="8">XCT-53</strain>
    </source>
</reference>
<evidence type="ECO:0000313" key="7">
    <source>
        <dbReference type="EMBL" id="NBN78254.1"/>
    </source>
</evidence>
<dbReference type="Pfam" id="PF22381">
    <property type="entry name" value="Staph_reg_Sar_Rot"/>
    <property type="match status" value="1"/>
</dbReference>
<feature type="domain" description="HTH marR-type" evidence="6">
    <location>
        <begin position="25"/>
        <end position="155"/>
    </location>
</feature>